<dbReference type="InterPro" id="IPR006450">
    <property type="entry name" value="Phage_HK97_gp6-like"/>
</dbReference>
<proteinExistence type="predicted"/>
<evidence type="ECO:0000313" key="1">
    <source>
        <dbReference type="EMBL" id="CAI3545564.1"/>
    </source>
</evidence>
<dbReference type="Gene3D" id="1.10.3230.30">
    <property type="entry name" value="Phage gp6-like head-tail connector protein"/>
    <property type="match status" value="1"/>
</dbReference>
<evidence type="ECO:0000313" key="2">
    <source>
        <dbReference type="Proteomes" id="UP001189143"/>
    </source>
</evidence>
<sequence>MTLEEVKSYLNIYDDSEDEYISGLIEGSQIYIDSMVGINYKNDENLVKLSQILQRKIISDMYDNRGTEVANNTKRDIMVISILDKLSNIDEVKKDESDDGD</sequence>
<dbReference type="Proteomes" id="UP001189143">
    <property type="component" value="Unassembled WGS sequence"/>
</dbReference>
<name>A0AAD1YCQ1_9CLOT</name>
<comment type="caution">
    <text evidence="1">The sequence shown here is derived from an EMBL/GenBank/DDBJ whole genome shotgun (WGS) entry which is preliminary data.</text>
</comment>
<gene>
    <name evidence="1" type="ORF">CNEO2_150020</name>
</gene>
<dbReference type="RefSeq" id="WP_317049139.1">
    <property type="nucleotide sequence ID" value="NZ_CAMRXC010000033.1"/>
</dbReference>
<dbReference type="EMBL" id="CAMTCP010000066">
    <property type="protein sequence ID" value="CAI3545564.1"/>
    <property type="molecule type" value="Genomic_DNA"/>
</dbReference>
<protein>
    <submittedName>
        <fullName evidence="1">Phage gp6-like head-tail connector protein</fullName>
    </submittedName>
</protein>
<organism evidence="1 2">
    <name type="scientific">Clostridium neonatale</name>
    <dbReference type="NCBI Taxonomy" id="137838"/>
    <lineage>
        <taxon>Bacteria</taxon>
        <taxon>Bacillati</taxon>
        <taxon>Bacillota</taxon>
        <taxon>Clostridia</taxon>
        <taxon>Eubacteriales</taxon>
        <taxon>Clostridiaceae</taxon>
        <taxon>Clostridium</taxon>
    </lineage>
</organism>
<accession>A0AAD1YCQ1</accession>
<dbReference type="NCBIfam" id="TIGR01560">
    <property type="entry name" value="put_DNA_pack"/>
    <property type="match status" value="1"/>
</dbReference>
<reference evidence="1" key="1">
    <citation type="submission" date="2022-10" db="EMBL/GenBank/DDBJ databases">
        <authorList>
            <person name="Aires J."/>
            <person name="Mesa V."/>
        </authorList>
    </citation>
    <scope>NUCLEOTIDE SEQUENCE</scope>
    <source>
        <strain evidence="1">Clostridium neonatale JD116</strain>
    </source>
</reference>
<dbReference type="InterPro" id="IPR021146">
    <property type="entry name" value="Phage_gp6-like_head-tail"/>
</dbReference>
<dbReference type="Pfam" id="PF05135">
    <property type="entry name" value="Phage_connect_1"/>
    <property type="match status" value="1"/>
</dbReference>
<dbReference type="AlphaFoldDB" id="A0AAD1YCQ1"/>
<dbReference type="CDD" id="cd08054">
    <property type="entry name" value="gp6"/>
    <property type="match status" value="1"/>
</dbReference>